<organism evidence="9 10">
    <name type="scientific">Apiotrichum porosum</name>
    <dbReference type="NCBI Taxonomy" id="105984"/>
    <lineage>
        <taxon>Eukaryota</taxon>
        <taxon>Fungi</taxon>
        <taxon>Dikarya</taxon>
        <taxon>Basidiomycota</taxon>
        <taxon>Agaricomycotina</taxon>
        <taxon>Tremellomycetes</taxon>
        <taxon>Trichosporonales</taxon>
        <taxon>Trichosporonaceae</taxon>
        <taxon>Apiotrichum</taxon>
    </lineage>
</organism>
<feature type="compositionally biased region" description="Polar residues" evidence="7">
    <location>
        <begin position="648"/>
        <end position="661"/>
    </location>
</feature>
<feature type="compositionally biased region" description="Low complexity" evidence="7">
    <location>
        <begin position="220"/>
        <end position="236"/>
    </location>
</feature>
<dbReference type="PANTHER" id="PTHR24006">
    <property type="entry name" value="UBIQUITIN CARBOXYL-TERMINAL HYDROLASE"/>
    <property type="match status" value="1"/>
</dbReference>
<dbReference type="AlphaFoldDB" id="A0A427XDB9"/>
<keyword evidence="5" id="KW-0788">Thiol protease</keyword>
<dbReference type="InterPro" id="IPR050164">
    <property type="entry name" value="Peptidase_C19"/>
</dbReference>
<keyword evidence="10" id="KW-1185">Reference proteome</keyword>
<feature type="region of interest" description="Disordered" evidence="7">
    <location>
        <begin position="593"/>
        <end position="732"/>
    </location>
</feature>
<dbReference type="InterPro" id="IPR018200">
    <property type="entry name" value="USP_CS"/>
</dbReference>
<gene>
    <name evidence="9" type="ORF">EHS24_003847</name>
</gene>
<feature type="compositionally biased region" description="Low complexity" evidence="7">
    <location>
        <begin position="668"/>
        <end position="685"/>
    </location>
</feature>
<dbReference type="GO" id="GO:0006508">
    <property type="term" value="P:proteolysis"/>
    <property type="evidence" value="ECO:0007669"/>
    <property type="project" value="UniProtKB-KW"/>
</dbReference>
<dbReference type="Gene3D" id="3.90.70.10">
    <property type="entry name" value="Cysteine proteinases"/>
    <property type="match status" value="1"/>
</dbReference>
<comment type="caution">
    <text evidence="9">The sequence shown here is derived from an EMBL/GenBank/DDBJ whole genome shotgun (WGS) entry which is preliminary data.</text>
</comment>
<dbReference type="OrthoDB" id="27652at2759"/>
<evidence type="ECO:0000256" key="4">
    <source>
        <dbReference type="ARBA" id="ARBA00022801"/>
    </source>
</evidence>
<feature type="region of interest" description="Disordered" evidence="7">
    <location>
        <begin position="106"/>
        <end position="152"/>
    </location>
</feature>
<feature type="compositionally biased region" description="Polar residues" evidence="7">
    <location>
        <begin position="595"/>
        <end position="605"/>
    </location>
</feature>
<evidence type="ECO:0000256" key="1">
    <source>
        <dbReference type="ARBA" id="ARBA00000707"/>
    </source>
</evidence>
<feature type="compositionally biased region" description="Polar residues" evidence="7">
    <location>
        <begin position="196"/>
        <end position="219"/>
    </location>
</feature>
<keyword evidence="3 5" id="KW-0645">Protease</keyword>
<evidence type="ECO:0000256" key="6">
    <source>
        <dbReference type="SAM" id="Coils"/>
    </source>
</evidence>
<evidence type="ECO:0000256" key="3">
    <source>
        <dbReference type="ARBA" id="ARBA00022670"/>
    </source>
</evidence>
<keyword evidence="6" id="KW-0175">Coiled coil</keyword>
<protein>
    <recommendedName>
        <fullName evidence="5">Ubiquitin carboxyl-terminal hydrolase</fullName>
        <ecNumber evidence="5">3.4.19.12</ecNumber>
    </recommendedName>
</protein>
<dbReference type="GO" id="GO:0005634">
    <property type="term" value="C:nucleus"/>
    <property type="evidence" value="ECO:0007669"/>
    <property type="project" value="TreeGrafter"/>
</dbReference>
<feature type="region of interest" description="Disordered" evidence="7">
    <location>
        <begin position="1"/>
        <end position="40"/>
    </location>
</feature>
<evidence type="ECO:0000256" key="5">
    <source>
        <dbReference type="RuleBase" id="RU366025"/>
    </source>
</evidence>
<evidence type="ECO:0000256" key="7">
    <source>
        <dbReference type="SAM" id="MobiDB-lite"/>
    </source>
</evidence>
<comment type="similarity">
    <text evidence="2 5">Belongs to the peptidase C19 family.</text>
</comment>
<reference evidence="9 10" key="1">
    <citation type="submission" date="2018-11" db="EMBL/GenBank/DDBJ databases">
        <title>Genome sequence of Apiotrichum porosum DSM 27194.</title>
        <authorList>
            <person name="Aliyu H."/>
            <person name="Gorte O."/>
            <person name="Ochsenreither K."/>
        </authorList>
    </citation>
    <scope>NUCLEOTIDE SEQUENCE [LARGE SCALE GENOMIC DNA]</scope>
    <source>
        <strain evidence="9 10">DSM 27194</strain>
    </source>
</reference>
<accession>A0A427XDB9</accession>
<keyword evidence="5" id="KW-0833">Ubl conjugation pathway</keyword>
<name>A0A427XDB9_9TREE</name>
<keyword evidence="4 5" id="KW-0378">Hydrolase</keyword>
<feature type="compositionally biased region" description="Low complexity" evidence="7">
    <location>
        <begin position="745"/>
        <end position="763"/>
    </location>
</feature>
<dbReference type="EC" id="3.4.19.12" evidence="5"/>
<sequence>MDNWRRFRATVGSGSGSKDTPLPTNGSASEDSSDEKGKERAALDETLWGLENFGNTCYCNSILQALYASPPFRHFVEAYPDIQKPYNALGGDIAHEPIPPPAPEVPKPSTVEPATVASPAKEKGRGVFGLGKSKPAPQAPKPTLQPAAPAPPPIVLPHDPNFPDMTLFSTIQTLFSHMSTSLPHHPAAPKTPVAANGQTNATGSNAASLPSASLVQAANGQPGVPGQPQGPSLLASLPPPSTPRGGGPYAAGTLGRGVVRPEDVLRTVRKHHMMFAGQGQQDAHEFLGFFLNQLDEEVARLDNQLRETGDEVTDIKDRKTFVQQLFHGDLVNETRCLNCETTSRREESFLDLSIDIEQHSSLTACLRQFSHSEMLCSTNKFYCETCCSLVEAERRMRIKSLPNILGLHLKRFRQDEMGRLHKLFYRVTFPLQLRVPCTTEDTDDGERLYELFAVVVHIGNGPSHGHYVTVVRSGNQWVMCDDENVEPIEESDLANYFGDNITGAGYVLFYQAVDLDLLNLGLKKLPKPRVITPIPEAVAAAVHELSDEGIMASSSEKSVTPPLTASAKVQTPLAIQTGSTDSFPLNGHAAEILATPQSRATPTPSSRRESNASRGPAPSSIRDTSMSRSPTEKSAKWYSLNKKKDSGPSASNGSLPSTADSSARVGLRRQSTTTTLNTVSTQSTVPQPDAAVPDHFPRHQVATPDANPVDLTSSMISSTSGGSSSKSGSFTAPPVAQILTNVSNTSTSQAASQAASPATTQPPIATRSPATSQPPPTTRAHRSASTASGTSLGKDANGYAGGGGLSRRISGATGFTKLARTSSSAFKIGFGKKKVDEGN</sequence>
<feature type="coiled-coil region" evidence="6">
    <location>
        <begin position="291"/>
        <end position="318"/>
    </location>
</feature>
<feature type="domain" description="USP" evidence="8">
    <location>
        <begin position="48"/>
        <end position="513"/>
    </location>
</feature>
<feature type="region of interest" description="Disordered" evidence="7">
    <location>
        <begin position="744"/>
        <end position="810"/>
    </location>
</feature>
<feature type="compositionally biased region" description="Polar residues" evidence="7">
    <location>
        <begin position="16"/>
        <end position="30"/>
    </location>
</feature>
<dbReference type="STRING" id="105984.A0A427XDB9"/>
<dbReference type="Proteomes" id="UP000279236">
    <property type="component" value="Unassembled WGS sequence"/>
</dbReference>
<evidence type="ECO:0000313" key="9">
    <source>
        <dbReference type="EMBL" id="RSH76911.1"/>
    </source>
</evidence>
<dbReference type="InterPro" id="IPR028889">
    <property type="entry name" value="USP"/>
</dbReference>
<dbReference type="Pfam" id="PF00443">
    <property type="entry name" value="UCH"/>
    <property type="match status" value="1"/>
</dbReference>
<dbReference type="GO" id="GO:0004843">
    <property type="term" value="F:cysteine-type deubiquitinase activity"/>
    <property type="evidence" value="ECO:0007669"/>
    <property type="project" value="UniProtKB-UniRule"/>
</dbReference>
<dbReference type="PROSITE" id="PS00973">
    <property type="entry name" value="USP_2"/>
    <property type="match status" value="1"/>
</dbReference>
<dbReference type="GO" id="GO:0016579">
    <property type="term" value="P:protein deubiquitination"/>
    <property type="evidence" value="ECO:0007669"/>
    <property type="project" value="InterPro"/>
</dbReference>
<proteinExistence type="inferred from homology"/>
<dbReference type="EMBL" id="RSCE01000019">
    <property type="protein sequence ID" value="RSH76911.1"/>
    <property type="molecule type" value="Genomic_DNA"/>
</dbReference>
<dbReference type="PROSITE" id="PS00972">
    <property type="entry name" value="USP_1"/>
    <property type="match status" value="1"/>
</dbReference>
<dbReference type="CDD" id="cd02257">
    <property type="entry name" value="Peptidase_C19"/>
    <property type="match status" value="1"/>
</dbReference>
<dbReference type="RefSeq" id="XP_028472058.1">
    <property type="nucleotide sequence ID" value="XM_028619485.1"/>
</dbReference>
<dbReference type="PROSITE" id="PS50235">
    <property type="entry name" value="USP_3"/>
    <property type="match status" value="1"/>
</dbReference>
<dbReference type="PANTHER" id="PTHR24006:SF733">
    <property type="entry name" value="RE52890P"/>
    <property type="match status" value="1"/>
</dbReference>
<dbReference type="SUPFAM" id="SSF54001">
    <property type="entry name" value="Cysteine proteinases"/>
    <property type="match status" value="1"/>
</dbReference>
<evidence type="ECO:0000259" key="8">
    <source>
        <dbReference type="PROSITE" id="PS50235"/>
    </source>
</evidence>
<dbReference type="InterPro" id="IPR001394">
    <property type="entry name" value="Peptidase_C19_UCH"/>
</dbReference>
<comment type="catalytic activity">
    <reaction evidence="1 5">
        <text>Thiol-dependent hydrolysis of ester, thioester, amide, peptide and isopeptide bonds formed by the C-terminal Gly of ubiquitin (a 76-residue protein attached to proteins as an intracellular targeting signal).</text>
        <dbReference type="EC" id="3.4.19.12"/>
    </reaction>
</comment>
<evidence type="ECO:0000256" key="2">
    <source>
        <dbReference type="ARBA" id="ARBA00009085"/>
    </source>
</evidence>
<feature type="region of interest" description="Disordered" evidence="7">
    <location>
        <begin position="180"/>
        <end position="255"/>
    </location>
</feature>
<dbReference type="GeneID" id="39588390"/>
<feature type="compositionally biased region" description="Low complexity" evidence="7">
    <location>
        <begin position="712"/>
        <end position="731"/>
    </location>
</feature>
<dbReference type="GO" id="GO:0005829">
    <property type="term" value="C:cytosol"/>
    <property type="evidence" value="ECO:0007669"/>
    <property type="project" value="TreeGrafter"/>
</dbReference>
<evidence type="ECO:0000313" key="10">
    <source>
        <dbReference type="Proteomes" id="UP000279236"/>
    </source>
</evidence>
<dbReference type="InterPro" id="IPR038765">
    <property type="entry name" value="Papain-like_cys_pep_sf"/>
</dbReference>